<evidence type="ECO:0000313" key="7">
    <source>
        <dbReference type="EMBL" id="GGI13850.1"/>
    </source>
</evidence>
<dbReference type="InterPro" id="IPR020846">
    <property type="entry name" value="MFS_dom"/>
</dbReference>
<dbReference type="PROSITE" id="PS50850">
    <property type="entry name" value="MFS"/>
    <property type="match status" value="1"/>
</dbReference>
<feature type="transmembrane region" description="Helical" evidence="5">
    <location>
        <begin position="342"/>
        <end position="367"/>
    </location>
</feature>
<dbReference type="AlphaFoldDB" id="A0A8J3EW97"/>
<dbReference type="Pfam" id="PF07690">
    <property type="entry name" value="MFS_1"/>
    <property type="match status" value="1"/>
</dbReference>
<comment type="subcellular location">
    <subcellularLocation>
        <location evidence="1">Cell membrane</location>
        <topology evidence="1">Multi-pass membrane protein</topology>
    </subcellularLocation>
</comment>
<feature type="transmembrane region" description="Helical" evidence="5">
    <location>
        <begin position="408"/>
        <end position="430"/>
    </location>
</feature>
<feature type="transmembrane region" description="Helical" evidence="5">
    <location>
        <begin position="318"/>
        <end position="336"/>
    </location>
</feature>
<dbReference type="InterPro" id="IPR036259">
    <property type="entry name" value="MFS_trans_sf"/>
</dbReference>
<evidence type="ECO:0000313" key="8">
    <source>
        <dbReference type="Proteomes" id="UP000619536"/>
    </source>
</evidence>
<sequence>MQSLRTRLDQLPYAKLFSIPGTRRFCIAAAFARLPMSMMSLGIVLALNHLYNNWTIAGTMSAAFVLAAAVVTPVFARLFDRLGQAKVGPIALAAQVVSMFAFAAGAFFRVPLALLFVLVILNGLTQFSFGALVRTRWAWALRETGDNGTLLNAAYAFEAAVDELVFIFGPILAAFLATSVHPVSQLVVPAICAAIGGSVFFAQRNTMPIVETVAVNANPLHDDQAIESASTDMWRKHRNKTEHHKHVRSALAYAGVPALVCIFMIFNASFSSFDVSITALTDELGVPQVVGIQLALFAFGSLIGALIFGSLHLPGSHWSHMVVFLAVLTAWYAIFVPASANLVVLGICEILAGVFVAPTFATANLLVKELVPQTSLTEGLAWVSTGTAIGGSIGSTAAGMVLDAHGTLIGLCVPAIACAAACVLTVFTWWRRHVQKRKQDYNRE</sequence>
<protein>
    <submittedName>
        <fullName evidence="7">MFS transporter</fullName>
    </submittedName>
</protein>
<evidence type="ECO:0000259" key="6">
    <source>
        <dbReference type="PROSITE" id="PS50850"/>
    </source>
</evidence>
<keyword evidence="8" id="KW-1185">Reference proteome</keyword>
<evidence type="ECO:0000256" key="5">
    <source>
        <dbReference type="SAM" id="Phobius"/>
    </source>
</evidence>
<feature type="transmembrane region" description="Helical" evidence="5">
    <location>
        <begin position="87"/>
        <end position="108"/>
    </location>
</feature>
<feature type="transmembrane region" description="Helical" evidence="5">
    <location>
        <begin position="379"/>
        <end position="402"/>
    </location>
</feature>
<feature type="domain" description="Major facilitator superfamily (MFS) profile" evidence="6">
    <location>
        <begin position="247"/>
        <end position="444"/>
    </location>
</feature>
<feature type="transmembrane region" description="Helical" evidence="5">
    <location>
        <begin position="250"/>
        <end position="270"/>
    </location>
</feature>
<keyword evidence="4 5" id="KW-0472">Membrane</keyword>
<proteinExistence type="predicted"/>
<feature type="transmembrane region" description="Helical" evidence="5">
    <location>
        <begin position="54"/>
        <end position="75"/>
    </location>
</feature>
<accession>A0A8J3EW97</accession>
<feature type="transmembrane region" description="Helical" evidence="5">
    <location>
        <begin position="183"/>
        <end position="202"/>
    </location>
</feature>
<feature type="transmembrane region" description="Helical" evidence="5">
    <location>
        <begin position="114"/>
        <end position="133"/>
    </location>
</feature>
<dbReference type="SUPFAM" id="SSF103473">
    <property type="entry name" value="MFS general substrate transporter"/>
    <property type="match status" value="1"/>
</dbReference>
<reference evidence="7" key="2">
    <citation type="submission" date="2020-09" db="EMBL/GenBank/DDBJ databases">
        <authorList>
            <person name="Sun Q."/>
            <person name="Sedlacek I."/>
        </authorList>
    </citation>
    <scope>NUCLEOTIDE SEQUENCE</scope>
    <source>
        <strain evidence="7">CCM 8606</strain>
    </source>
</reference>
<evidence type="ECO:0000256" key="4">
    <source>
        <dbReference type="ARBA" id="ARBA00023136"/>
    </source>
</evidence>
<gene>
    <name evidence="7" type="ORF">GCM10007377_08020</name>
</gene>
<dbReference type="Proteomes" id="UP000619536">
    <property type="component" value="Unassembled WGS sequence"/>
</dbReference>
<organism evidence="7 8">
    <name type="scientific">Galliscardovia ingluviei</name>
    <dbReference type="NCBI Taxonomy" id="1769422"/>
    <lineage>
        <taxon>Bacteria</taxon>
        <taxon>Bacillati</taxon>
        <taxon>Actinomycetota</taxon>
        <taxon>Actinomycetes</taxon>
        <taxon>Bifidobacteriales</taxon>
        <taxon>Bifidobacteriaceae</taxon>
        <taxon>Galliscardovia</taxon>
    </lineage>
</organism>
<feature type="transmembrane region" description="Helical" evidence="5">
    <location>
        <begin position="25"/>
        <end position="48"/>
    </location>
</feature>
<dbReference type="GO" id="GO:0022857">
    <property type="term" value="F:transmembrane transporter activity"/>
    <property type="evidence" value="ECO:0007669"/>
    <property type="project" value="InterPro"/>
</dbReference>
<name>A0A8J3EW97_9BIFI</name>
<dbReference type="GO" id="GO:0005886">
    <property type="term" value="C:plasma membrane"/>
    <property type="evidence" value="ECO:0007669"/>
    <property type="project" value="UniProtKB-SubCell"/>
</dbReference>
<dbReference type="InterPro" id="IPR011701">
    <property type="entry name" value="MFS"/>
</dbReference>
<dbReference type="PANTHER" id="PTHR23542">
    <property type="match status" value="1"/>
</dbReference>
<keyword evidence="2 5" id="KW-0812">Transmembrane</keyword>
<dbReference type="Gene3D" id="1.20.1250.20">
    <property type="entry name" value="MFS general substrate transporter like domains"/>
    <property type="match status" value="2"/>
</dbReference>
<dbReference type="PANTHER" id="PTHR23542:SF1">
    <property type="entry name" value="MAJOR FACILITATOR SUPERFAMILY (MFS) PROFILE DOMAIN-CONTAINING PROTEIN"/>
    <property type="match status" value="1"/>
</dbReference>
<feature type="transmembrane region" description="Helical" evidence="5">
    <location>
        <begin position="154"/>
        <end position="177"/>
    </location>
</feature>
<dbReference type="EMBL" id="BMDH01000001">
    <property type="protein sequence ID" value="GGI13850.1"/>
    <property type="molecule type" value="Genomic_DNA"/>
</dbReference>
<evidence type="ECO:0000256" key="1">
    <source>
        <dbReference type="ARBA" id="ARBA00004651"/>
    </source>
</evidence>
<evidence type="ECO:0000256" key="3">
    <source>
        <dbReference type="ARBA" id="ARBA00022989"/>
    </source>
</evidence>
<feature type="transmembrane region" description="Helical" evidence="5">
    <location>
        <begin position="290"/>
        <end position="311"/>
    </location>
</feature>
<keyword evidence="3 5" id="KW-1133">Transmembrane helix</keyword>
<dbReference type="RefSeq" id="WP_188354915.1">
    <property type="nucleotide sequence ID" value="NZ_BMDH01000001.1"/>
</dbReference>
<reference evidence="7" key="1">
    <citation type="journal article" date="2014" name="Int. J. Syst. Evol. Microbiol.">
        <title>Complete genome sequence of Corynebacterium casei LMG S-19264T (=DSM 44701T), isolated from a smear-ripened cheese.</title>
        <authorList>
            <consortium name="US DOE Joint Genome Institute (JGI-PGF)"/>
            <person name="Walter F."/>
            <person name="Albersmeier A."/>
            <person name="Kalinowski J."/>
            <person name="Ruckert C."/>
        </authorList>
    </citation>
    <scope>NUCLEOTIDE SEQUENCE</scope>
    <source>
        <strain evidence="7">CCM 8606</strain>
    </source>
</reference>
<evidence type="ECO:0000256" key="2">
    <source>
        <dbReference type="ARBA" id="ARBA00022692"/>
    </source>
</evidence>
<comment type="caution">
    <text evidence="7">The sequence shown here is derived from an EMBL/GenBank/DDBJ whole genome shotgun (WGS) entry which is preliminary data.</text>
</comment>